<dbReference type="GO" id="GO:0045893">
    <property type="term" value="P:positive regulation of DNA-templated transcription"/>
    <property type="evidence" value="ECO:0007669"/>
    <property type="project" value="InterPro"/>
</dbReference>
<reference evidence="4" key="1">
    <citation type="submission" date="2021-06" db="EMBL/GenBank/DDBJ databases">
        <authorList>
            <person name="Hodson N. C."/>
            <person name="Mongue J. A."/>
            <person name="Jaron S. K."/>
        </authorList>
    </citation>
    <scope>NUCLEOTIDE SEQUENCE</scope>
</reference>
<keyword evidence="1" id="KW-0539">Nucleus</keyword>
<dbReference type="GO" id="GO:0001708">
    <property type="term" value="P:cell fate specification"/>
    <property type="evidence" value="ECO:0007669"/>
    <property type="project" value="TreeGrafter"/>
</dbReference>
<dbReference type="InterPro" id="IPR046360">
    <property type="entry name" value="T-box_DNA-bd"/>
</dbReference>
<dbReference type="OrthoDB" id="7442607at2759"/>
<comment type="caution">
    <text evidence="1">Lacks conserved residue(s) required for the propagation of feature annotation.</text>
</comment>
<accession>A0A8J2JXD1</accession>
<feature type="region of interest" description="Disordered" evidence="2">
    <location>
        <begin position="62"/>
        <end position="86"/>
    </location>
</feature>
<proteinExistence type="predicted"/>
<name>A0A8J2JXD1_9HEXA</name>
<comment type="caution">
    <text evidence="4">The sequence shown here is derived from an EMBL/GenBank/DDBJ whole genome shotgun (WGS) entry which is preliminary data.</text>
</comment>
<dbReference type="PROSITE" id="PS01283">
    <property type="entry name" value="TBOX_1"/>
    <property type="match status" value="1"/>
</dbReference>
<dbReference type="Proteomes" id="UP000708208">
    <property type="component" value="Unassembled WGS sequence"/>
</dbReference>
<dbReference type="EMBL" id="CAJVCH010134194">
    <property type="protein sequence ID" value="CAG7726337.1"/>
    <property type="molecule type" value="Genomic_DNA"/>
</dbReference>
<dbReference type="GO" id="GO:0000978">
    <property type="term" value="F:RNA polymerase II cis-regulatory region sequence-specific DNA binding"/>
    <property type="evidence" value="ECO:0007669"/>
    <property type="project" value="InterPro"/>
</dbReference>
<evidence type="ECO:0000313" key="4">
    <source>
        <dbReference type="EMBL" id="CAG7726337.1"/>
    </source>
</evidence>
<organism evidence="4 5">
    <name type="scientific">Allacma fusca</name>
    <dbReference type="NCBI Taxonomy" id="39272"/>
    <lineage>
        <taxon>Eukaryota</taxon>
        <taxon>Metazoa</taxon>
        <taxon>Ecdysozoa</taxon>
        <taxon>Arthropoda</taxon>
        <taxon>Hexapoda</taxon>
        <taxon>Collembola</taxon>
        <taxon>Symphypleona</taxon>
        <taxon>Sminthuridae</taxon>
        <taxon>Allacma</taxon>
    </lineage>
</organism>
<feature type="domain" description="T-box" evidence="3">
    <location>
        <begin position="92"/>
        <end position="212"/>
    </location>
</feature>
<dbReference type="GO" id="GO:0000785">
    <property type="term" value="C:chromatin"/>
    <property type="evidence" value="ECO:0007669"/>
    <property type="project" value="TreeGrafter"/>
</dbReference>
<dbReference type="InterPro" id="IPR018186">
    <property type="entry name" value="TF_T-box_CS"/>
</dbReference>
<comment type="subcellular location">
    <subcellularLocation>
        <location evidence="1">Nucleus</location>
    </subcellularLocation>
</comment>
<evidence type="ECO:0000256" key="2">
    <source>
        <dbReference type="SAM" id="MobiDB-lite"/>
    </source>
</evidence>
<dbReference type="Pfam" id="PF00907">
    <property type="entry name" value="T-box"/>
    <property type="match status" value="1"/>
</dbReference>
<dbReference type="PANTHER" id="PTHR11267:SF181">
    <property type="entry name" value="OPTOMOTOR-BLIND PROTEIN"/>
    <property type="match status" value="1"/>
</dbReference>
<evidence type="ECO:0000259" key="3">
    <source>
        <dbReference type="PROSITE" id="PS50252"/>
    </source>
</evidence>
<protein>
    <recommendedName>
        <fullName evidence="3">T-box domain-containing protein</fullName>
    </recommendedName>
</protein>
<dbReference type="GO" id="GO:0005634">
    <property type="term" value="C:nucleus"/>
    <property type="evidence" value="ECO:0007669"/>
    <property type="project" value="UniProtKB-SubCell"/>
</dbReference>
<dbReference type="PANTHER" id="PTHR11267">
    <property type="entry name" value="T-BOX PROTEIN-RELATED"/>
    <property type="match status" value="1"/>
</dbReference>
<sequence length="212" mass="23846">MRFEPPVSLVPEMAFPPFLLPRAPQGPADFSVSSLLGQSPYLPLGAPSYPLLPKLGPYAPPGSLGSSADDLRPLRSLPPDDDGVVDDPKVTLEGRDLWEKFHKLGTEMVITKSGRQMFPQMKFRVSGLDPKAKYILLLDIVAADDYRYKFHNSRWMVAGKADPEMPKRMYIHPDSPSTGEQWMQKVVSFHKLKLTNNISDKHGFVSVRKKYH</sequence>
<dbReference type="FunFam" id="2.60.40.820:FF:000026">
    <property type="entry name" value="GD16690"/>
    <property type="match status" value="1"/>
</dbReference>
<dbReference type="AlphaFoldDB" id="A0A8J2JXD1"/>
<evidence type="ECO:0000313" key="5">
    <source>
        <dbReference type="Proteomes" id="UP000708208"/>
    </source>
</evidence>
<evidence type="ECO:0000256" key="1">
    <source>
        <dbReference type="PROSITE-ProRule" id="PRU00201"/>
    </source>
</evidence>
<dbReference type="InterPro" id="IPR001699">
    <property type="entry name" value="TF_T-box"/>
</dbReference>
<dbReference type="GO" id="GO:0000981">
    <property type="term" value="F:DNA-binding transcription factor activity, RNA polymerase II-specific"/>
    <property type="evidence" value="ECO:0007669"/>
    <property type="project" value="TreeGrafter"/>
</dbReference>
<dbReference type="SMART" id="SM00425">
    <property type="entry name" value="TBOX"/>
    <property type="match status" value="1"/>
</dbReference>
<dbReference type="PROSITE" id="PS50252">
    <property type="entry name" value="TBOX_3"/>
    <property type="match status" value="1"/>
</dbReference>
<gene>
    <name evidence="4" type="ORF">AFUS01_LOCUS15253</name>
</gene>
<dbReference type="PROSITE" id="PS01264">
    <property type="entry name" value="TBOX_2"/>
    <property type="match status" value="1"/>
</dbReference>
<keyword evidence="1" id="KW-0238">DNA-binding</keyword>
<keyword evidence="5" id="KW-1185">Reference proteome</keyword>